<feature type="non-terminal residue" evidence="2">
    <location>
        <position position="148"/>
    </location>
</feature>
<accession>A0A1Y3B955</accession>
<feature type="compositionally biased region" description="Acidic residues" evidence="1">
    <location>
        <begin position="129"/>
        <end position="141"/>
    </location>
</feature>
<gene>
    <name evidence="2" type="ORF">BLA29_013134</name>
</gene>
<comment type="caution">
    <text evidence="2">The sequence shown here is derived from an EMBL/GenBank/DDBJ whole genome shotgun (WGS) entry which is preliminary data.</text>
</comment>
<organism evidence="2 3">
    <name type="scientific">Euroglyphus maynei</name>
    <name type="common">Mayne's house dust mite</name>
    <dbReference type="NCBI Taxonomy" id="6958"/>
    <lineage>
        <taxon>Eukaryota</taxon>
        <taxon>Metazoa</taxon>
        <taxon>Ecdysozoa</taxon>
        <taxon>Arthropoda</taxon>
        <taxon>Chelicerata</taxon>
        <taxon>Arachnida</taxon>
        <taxon>Acari</taxon>
        <taxon>Acariformes</taxon>
        <taxon>Sarcoptiformes</taxon>
        <taxon>Astigmata</taxon>
        <taxon>Psoroptidia</taxon>
        <taxon>Analgoidea</taxon>
        <taxon>Pyroglyphidae</taxon>
        <taxon>Pyroglyphinae</taxon>
        <taxon>Euroglyphus</taxon>
    </lineage>
</organism>
<evidence type="ECO:0000313" key="2">
    <source>
        <dbReference type="EMBL" id="OTF77382.1"/>
    </source>
</evidence>
<protein>
    <submittedName>
        <fullName evidence="2">Neuferricin-like protein</fullName>
    </submittedName>
</protein>
<evidence type="ECO:0000313" key="3">
    <source>
        <dbReference type="Proteomes" id="UP000194236"/>
    </source>
</evidence>
<feature type="region of interest" description="Disordered" evidence="1">
    <location>
        <begin position="126"/>
        <end position="148"/>
    </location>
</feature>
<dbReference type="Proteomes" id="UP000194236">
    <property type="component" value="Unassembled WGS sequence"/>
</dbReference>
<sequence>MEQWIKLYEDKYPRIGLVIGSYYDNNGCATRKLKRIKRMIKKSAADKQMETNELNQYPPCNSQWDAQTNNGRVWCTKLSGGIQRPWTGRPRLFYDLYQKKWRCACVNKQDDEQNIIDYCDQHQSIGMQYDDDNGNDDDDDDGKQSTPG</sequence>
<dbReference type="EMBL" id="MUJZ01032827">
    <property type="protein sequence ID" value="OTF77382.1"/>
    <property type="molecule type" value="Genomic_DNA"/>
</dbReference>
<name>A0A1Y3B955_EURMA</name>
<reference evidence="2 3" key="1">
    <citation type="submission" date="2017-03" db="EMBL/GenBank/DDBJ databases">
        <title>Genome Survey of Euroglyphus maynei.</title>
        <authorList>
            <person name="Arlian L.G."/>
            <person name="Morgan M.S."/>
            <person name="Rider S.D."/>
        </authorList>
    </citation>
    <scope>NUCLEOTIDE SEQUENCE [LARGE SCALE GENOMIC DNA]</scope>
    <source>
        <strain evidence="2">Arlian Lab</strain>
        <tissue evidence="2">Whole body</tissue>
    </source>
</reference>
<proteinExistence type="predicted"/>
<keyword evidence="3" id="KW-1185">Reference proteome</keyword>
<dbReference type="OrthoDB" id="10257697at2759"/>
<evidence type="ECO:0000256" key="1">
    <source>
        <dbReference type="SAM" id="MobiDB-lite"/>
    </source>
</evidence>
<dbReference type="AlphaFoldDB" id="A0A1Y3B955"/>